<keyword evidence="4" id="KW-0812">Transmembrane</keyword>
<protein>
    <recommendedName>
        <fullName evidence="9">Innexin</fullName>
    </recommendedName>
</protein>
<organism evidence="10 11">
    <name type="scientific">Elysia marginata</name>
    <dbReference type="NCBI Taxonomy" id="1093978"/>
    <lineage>
        <taxon>Eukaryota</taxon>
        <taxon>Metazoa</taxon>
        <taxon>Spiralia</taxon>
        <taxon>Lophotrochozoa</taxon>
        <taxon>Mollusca</taxon>
        <taxon>Gastropoda</taxon>
        <taxon>Heterobranchia</taxon>
        <taxon>Euthyneura</taxon>
        <taxon>Panpulmonata</taxon>
        <taxon>Sacoglossa</taxon>
        <taxon>Placobranchoidea</taxon>
        <taxon>Plakobranchidae</taxon>
        <taxon>Elysia</taxon>
    </lineage>
</organism>
<accession>A0AAV4ETV7</accession>
<dbReference type="GO" id="GO:0034220">
    <property type="term" value="P:monoatomic ion transmembrane transport"/>
    <property type="evidence" value="ECO:0007669"/>
    <property type="project" value="UniProtKB-KW"/>
</dbReference>
<keyword evidence="8 9" id="KW-0407">Ion channel</keyword>
<dbReference type="Proteomes" id="UP000762676">
    <property type="component" value="Unassembled WGS sequence"/>
</dbReference>
<reference evidence="10 11" key="1">
    <citation type="journal article" date="2021" name="Elife">
        <title>Chloroplast acquisition without the gene transfer in kleptoplastic sea slugs, Plakobranchus ocellatus.</title>
        <authorList>
            <person name="Maeda T."/>
            <person name="Takahashi S."/>
            <person name="Yoshida T."/>
            <person name="Shimamura S."/>
            <person name="Takaki Y."/>
            <person name="Nagai Y."/>
            <person name="Toyoda A."/>
            <person name="Suzuki Y."/>
            <person name="Arimoto A."/>
            <person name="Ishii H."/>
            <person name="Satoh N."/>
            <person name="Nishiyama T."/>
            <person name="Hasebe M."/>
            <person name="Maruyama T."/>
            <person name="Minagawa J."/>
            <person name="Obokata J."/>
            <person name="Shigenobu S."/>
        </authorList>
    </citation>
    <scope>NUCLEOTIDE SEQUENCE [LARGE SCALE GENOMIC DNA]</scope>
</reference>
<dbReference type="GO" id="GO:0005886">
    <property type="term" value="C:plasma membrane"/>
    <property type="evidence" value="ECO:0007669"/>
    <property type="project" value="UniProtKB-SubCell"/>
</dbReference>
<keyword evidence="6 9" id="KW-0406">Ion transport</keyword>
<keyword evidence="7" id="KW-0472">Membrane</keyword>
<gene>
    <name evidence="9" type="primary">inx</name>
    <name evidence="10" type="ORF">ElyMa_000167400</name>
</gene>
<comment type="caution">
    <text evidence="10">The sequence shown here is derived from an EMBL/GenBank/DDBJ whole genome shotgun (WGS) entry which is preliminary data.</text>
</comment>
<proteinExistence type="inferred from homology"/>
<evidence type="ECO:0000313" key="10">
    <source>
        <dbReference type="EMBL" id="GFR63933.1"/>
    </source>
</evidence>
<comment type="similarity">
    <text evidence="9">Belongs to the pannexin family.</text>
</comment>
<comment type="subcellular location">
    <subcellularLocation>
        <location evidence="1 9">Cell membrane</location>
        <topology evidence="1 9">Multi-pass membrane protein</topology>
    </subcellularLocation>
</comment>
<sequence length="68" mass="8201">MNQYVGDPIHCWAPAQYPDHHHEYAENLCWISQMYYVPMDDPLPWSKEDRMKTDISFYRWVVAVLAIQ</sequence>
<dbReference type="EMBL" id="BMAT01000320">
    <property type="protein sequence ID" value="GFR63933.1"/>
    <property type="molecule type" value="Genomic_DNA"/>
</dbReference>
<evidence type="ECO:0000256" key="9">
    <source>
        <dbReference type="RuleBase" id="RU010713"/>
    </source>
</evidence>
<dbReference type="PANTHER" id="PTHR11893">
    <property type="entry name" value="INNEXIN"/>
    <property type="match status" value="1"/>
</dbReference>
<evidence type="ECO:0000256" key="1">
    <source>
        <dbReference type="ARBA" id="ARBA00004651"/>
    </source>
</evidence>
<evidence type="ECO:0000256" key="8">
    <source>
        <dbReference type="ARBA" id="ARBA00023303"/>
    </source>
</evidence>
<dbReference type="InterPro" id="IPR000990">
    <property type="entry name" value="Innexin"/>
</dbReference>
<evidence type="ECO:0000256" key="3">
    <source>
        <dbReference type="ARBA" id="ARBA00022475"/>
    </source>
</evidence>
<keyword evidence="2 9" id="KW-0813">Transport</keyword>
<keyword evidence="11" id="KW-1185">Reference proteome</keyword>
<evidence type="ECO:0000256" key="6">
    <source>
        <dbReference type="ARBA" id="ARBA00023065"/>
    </source>
</evidence>
<dbReference type="Pfam" id="PF00876">
    <property type="entry name" value="Innexin"/>
    <property type="match status" value="1"/>
</dbReference>
<name>A0AAV4ETV7_9GAST</name>
<dbReference type="AlphaFoldDB" id="A0AAV4ETV7"/>
<evidence type="ECO:0000313" key="11">
    <source>
        <dbReference type="Proteomes" id="UP000762676"/>
    </source>
</evidence>
<dbReference type="GO" id="GO:0005921">
    <property type="term" value="C:gap junction"/>
    <property type="evidence" value="ECO:0007669"/>
    <property type="project" value="UniProtKB-UniRule"/>
</dbReference>
<feature type="non-terminal residue" evidence="10">
    <location>
        <position position="68"/>
    </location>
</feature>
<evidence type="ECO:0000256" key="4">
    <source>
        <dbReference type="ARBA" id="ARBA00022692"/>
    </source>
</evidence>
<evidence type="ECO:0000256" key="2">
    <source>
        <dbReference type="ARBA" id="ARBA00022448"/>
    </source>
</evidence>
<dbReference type="PROSITE" id="PS51013">
    <property type="entry name" value="PANNEXIN"/>
    <property type="match status" value="1"/>
</dbReference>
<evidence type="ECO:0000256" key="7">
    <source>
        <dbReference type="ARBA" id="ARBA00023136"/>
    </source>
</evidence>
<evidence type="ECO:0000256" key="5">
    <source>
        <dbReference type="ARBA" id="ARBA00022989"/>
    </source>
</evidence>
<dbReference type="PANTHER" id="PTHR11893:SF36">
    <property type="entry name" value="INNEXIN-5"/>
    <property type="match status" value="1"/>
</dbReference>
<keyword evidence="3" id="KW-1003">Cell membrane</keyword>
<keyword evidence="5" id="KW-1133">Transmembrane helix</keyword>
<comment type="function">
    <text evidence="9">Structural component of the gap junctions.</text>
</comment>